<dbReference type="GO" id="GO:0030288">
    <property type="term" value="C:outer membrane-bounded periplasmic space"/>
    <property type="evidence" value="ECO:0007669"/>
    <property type="project" value="TreeGrafter"/>
</dbReference>
<dbReference type="SUPFAM" id="SSF53187">
    <property type="entry name" value="Zn-dependent exopeptidases"/>
    <property type="match status" value="1"/>
</dbReference>
<organism evidence="4 5">
    <name type="scientific">Paenibacillus nasutitermitis</name>
    <dbReference type="NCBI Taxonomy" id="1652958"/>
    <lineage>
        <taxon>Bacteria</taxon>
        <taxon>Bacillati</taxon>
        <taxon>Bacillota</taxon>
        <taxon>Bacilli</taxon>
        <taxon>Bacillales</taxon>
        <taxon>Paenibacillaceae</taxon>
        <taxon>Paenibacillus</taxon>
    </lineage>
</organism>
<dbReference type="GO" id="GO:0008745">
    <property type="term" value="F:N-acetylmuramoyl-L-alanine amidase activity"/>
    <property type="evidence" value="ECO:0007669"/>
    <property type="project" value="InterPro"/>
</dbReference>
<dbReference type="SMART" id="SM00646">
    <property type="entry name" value="Ami_3"/>
    <property type="match status" value="1"/>
</dbReference>
<dbReference type="InterPro" id="IPR002508">
    <property type="entry name" value="MurNAc-LAA_cat"/>
</dbReference>
<name>A0A916YRR4_9BACL</name>
<dbReference type="AlphaFoldDB" id="A0A916YRR4"/>
<evidence type="ECO:0000256" key="1">
    <source>
        <dbReference type="ARBA" id="ARBA00022801"/>
    </source>
</evidence>
<dbReference type="Proteomes" id="UP000612456">
    <property type="component" value="Unassembled WGS sequence"/>
</dbReference>
<dbReference type="Gene3D" id="3.40.630.40">
    <property type="entry name" value="Zn-dependent exopeptidases"/>
    <property type="match status" value="1"/>
</dbReference>
<evidence type="ECO:0000256" key="2">
    <source>
        <dbReference type="SAM" id="SignalP"/>
    </source>
</evidence>
<keyword evidence="2" id="KW-0732">Signal</keyword>
<reference evidence="4" key="1">
    <citation type="journal article" date="2014" name="Int. J. Syst. Evol. Microbiol.">
        <title>Complete genome sequence of Corynebacterium casei LMG S-19264T (=DSM 44701T), isolated from a smear-ripened cheese.</title>
        <authorList>
            <consortium name="US DOE Joint Genome Institute (JGI-PGF)"/>
            <person name="Walter F."/>
            <person name="Albersmeier A."/>
            <person name="Kalinowski J."/>
            <person name="Ruckert C."/>
        </authorList>
    </citation>
    <scope>NUCLEOTIDE SEQUENCE</scope>
    <source>
        <strain evidence="4">CGMCC 1.15178</strain>
    </source>
</reference>
<feature type="signal peptide" evidence="2">
    <location>
        <begin position="1"/>
        <end position="29"/>
    </location>
</feature>
<gene>
    <name evidence="4" type="ORF">GCM10010911_12880</name>
</gene>
<feature type="chain" id="PRO_5038885699" description="MurNAc-LAA domain-containing protein" evidence="2">
    <location>
        <begin position="30"/>
        <end position="251"/>
    </location>
</feature>
<feature type="domain" description="MurNAc-LAA" evidence="3">
    <location>
        <begin position="136"/>
        <end position="245"/>
    </location>
</feature>
<dbReference type="PANTHER" id="PTHR30404">
    <property type="entry name" value="N-ACETYLMURAMOYL-L-ALANINE AMIDASE"/>
    <property type="match status" value="1"/>
</dbReference>
<dbReference type="InterPro" id="IPR050695">
    <property type="entry name" value="N-acetylmuramoyl_amidase_3"/>
</dbReference>
<proteinExistence type="predicted"/>
<dbReference type="EMBL" id="BMHP01000001">
    <property type="protein sequence ID" value="GGD56587.1"/>
    <property type="molecule type" value="Genomic_DNA"/>
</dbReference>
<dbReference type="RefSeq" id="WP_229750101.1">
    <property type="nucleotide sequence ID" value="NZ_BMHP01000001.1"/>
</dbReference>
<sequence length="251" mass="28442">MHHDYYLFPFKSKWSVRIAVIWMAMLSLAFQDIPAANAAQESKLDNIEAAIPEYRRALPTTEVIIDVGHGGIDGGAHHKELLEKNINLAVGKKLYLLLRSYGIRAALNRDGDYALSDDNRWLRSRSRHQRDLSQRSQLPGEIQSELMVSLHVNWTKNTSRSGPLVLHQPQGESALLAYCIQDALNRQQHSSRTPVLGKPFYLLNKVEQPAVIVEMGFISHEGDRKMLTDPRRQLQIADAIASGVRNYILLR</sequence>
<evidence type="ECO:0000259" key="3">
    <source>
        <dbReference type="SMART" id="SM00646"/>
    </source>
</evidence>
<dbReference type="GO" id="GO:0009253">
    <property type="term" value="P:peptidoglycan catabolic process"/>
    <property type="evidence" value="ECO:0007669"/>
    <property type="project" value="InterPro"/>
</dbReference>
<reference evidence="4" key="2">
    <citation type="submission" date="2020-09" db="EMBL/GenBank/DDBJ databases">
        <authorList>
            <person name="Sun Q."/>
            <person name="Zhou Y."/>
        </authorList>
    </citation>
    <scope>NUCLEOTIDE SEQUENCE</scope>
    <source>
        <strain evidence="4">CGMCC 1.15178</strain>
    </source>
</reference>
<accession>A0A916YRR4</accession>
<evidence type="ECO:0000313" key="5">
    <source>
        <dbReference type="Proteomes" id="UP000612456"/>
    </source>
</evidence>
<dbReference type="PANTHER" id="PTHR30404:SF0">
    <property type="entry name" value="N-ACETYLMURAMOYL-L-ALANINE AMIDASE AMIC"/>
    <property type="match status" value="1"/>
</dbReference>
<dbReference type="CDD" id="cd02696">
    <property type="entry name" value="MurNAc-LAA"/>
    <property type="match status" value="1"/>
</dbReference>
<protein>
    <recommendedName>
        <fullName evidence="3">MurNAc-LAA domain-containing protein</fullName>
    </recommendedName>
</protein>
<keyword evidence="1" id="KW-0378">Hydrolase</keyword>
<comment type="caution">
    <text evidence="4">The sequence shown here is derived from an EMBL/GenBank/DDBJ whole genome shotgun (WGS) entry which is preliminary data.</text>
</comment>
<keyword evidence="5" id="KW-1185">Reference proteome</keyword>
<evidence type="ECO:0000313" key="4">
    <source>
        <dbReference type="EMBL" id="GGD56587.1"/>
    </source>
</evidence>
<dbReference type="Pfam" id="PF01520">
    <property type="entry name" value="Amidase_3"/>
    <property type="match status" value="1"/>
</dbReference>